<keyword evidence="2" id="KW-1185">Reference proteome</keyword>
<evidence type="ECO:0000313" key="1">
    <source>
        <dbReference type="EnsemblPlants" id="OPUNC07G05910.1"/>
    </source>
</evidence>
<protein>
    <submittedName>
        <fullName evidence="1">Uncharacterized protein</fullName>
    </submittedName>
</protein>
<sequence>MEDWFTVTGAWKISMLRNWRIRKITRPSIGGTRPDGWKLPKRFCGLDHCVARKRGKNRSCAFVVGLLQDAESNIKLPSHKIQASKVLGKGGRIYRSGCSGR</sequence>
<evidence type="ECO:0000313" key="2">
    <source>
        <dbReference type="Proteomes" id="UP000026962"/>
    </source>
</evidence>
<proteinExistence type="predicted"/>
<organism evidence="1">
    <name type="scientific">Oryza punctata</name>
    <name type="common">Red rice</name>
    <dbReference type="NCBI Taxonomy" id="4537"/>
    <lineage>
        <taxon>Eukaryota</taxon>
        <taxon>Viridiplantae</taxon>
        <taxon>Streptophyta</taxon>
        <taxon>Embryophyta</taxon>
        <taxon>Tracheophyta</taxon>
        <taxon>Spermatophyta</taxon>
        <taxon>Magnoliopsida</taxon>
        <taxon>Liliopsida</taxon>
        <taxon>Poales</taxon>
        <taxon>Poaceae</taxon>
        <taxon>BOP clade</taxon>
        <taxon>Oryzoideae</taxon>
        <taxon>Oryzeae</taxon>
        <taxon>Oryzinae</taxon>
        <taxon>Oryza</taxon>
    </lineage>
</organism>
<dbReference type="HOGENOM" id="CLU_2296295_0_0_1"/>
<accession>A0A0E0LI54</accession>
<dbReference type="Proteomes" id="UP000026962">
    <property type="component" value="Chromosome 7"/>
</dbReference>
<reference evidence="1" key="2">
    <citation type="submission" date="2018-05" db="EMBL/GenBank/DDBJ databases">
        <title>OpunRS2 (Oryza punctata Reference Sequence Version 2).</title>
        <authorList>
            <person name="Zhang J."/>
            <person name="Kudrna D."/>
            <person name="Lee S."/>
            <person name="Talag J."/>
            <person name="Welchert J."/>
            <person name="Wing R.A."/>
        </authorList>
    </citation>
    <scope>NUCLEOTIDE SEQUENCE [LARGE SCALE GENOMIC DNA]</scope>
</reference>
<reference evidence="1" key="1">
    <citation type="submission" date="2015-04" db="UniProtKB">
        <authorList>
            <consortium name="EnsemblPlants"/>
        </authorList>
    </citation>
    <scope>IDENTIFICATION</scope>
</reference>
<name>A0A0E0LI54_ORYPU</name>
<dbReference type="Gramene" id="OPUNC07G05910.1">
    <property type="protein sequence ID" value="OPUNC07G05910.1"/>
    <property type="gene ID" value="OPUNC07G05910"/>
</dbReference>
<dbReference type="AlphaFoldDB" id="A0A0E0LI54"/>
<dbReference type="EnsemblPlants" id="OPUNC07G05910.1">
    <property type="protein sequence ID" value="OPUNC07G05910.1"/>
    <property type="gene ID" value="OPUNC07G05910"/>
</dbReference>